<sequence>MSYVNKQDKSASAGSRGRGRPKNDANNSQAITVLNQIAAGLLPNRKSSVPLWLAVKNALADSIHRQELPVNTRLPSEQTMCEILGVSRSVIRSALGSLSSEGLLNKVARTGIFVAPPKMETDFLTSNMSVHSDLEARGYKVTSQTFEFRKVNADEAESKVFNLPKDGKVVRIERIYSFEDTPITHTIISLPSHKVPGFENIDIEDQSIFQLLKERYGLVSRRAERWLNAVIPSEDICKKLRVENGQPVIAIESIAYDSSDMPLEFYRAYYNSAIARIHVATSNVHL</sequence>
<feature type="domain" description="HTH gntR-type" evidence="5">
    <location>
        <begin position="49"/>
        <end position="117"/>
    </location>
</feature>
<protein>
    <submittedName>
        <fullName evidence="6">UbiC transcription regulator-associated protein</fullName>
    </submittedName>
</protein>
<dbReference type="InterPro" id="IPR050679">
    <property type="entry name" value="Bact_HTH_transcr_reg"/>
</dbReference>
<proteinExistence type="predicted"/>
<dbReference type="Pfam" id="PF07702">
    <property type="entry name" value="UTRA"/>
    <property type="match status" value="1"/>
</dbReference>
<dbReference type="EMBL" id="CAOF01000089">
    <property type="protein sequence ID" value="CCO46471.1"/>
    <property type="molecule type" value="Genomic_DNA"/>
</dbReference>
<feature type="region of interest" description="Disordered" evidence="4">
    <location>
        <begin position="1"/>
        <end position="28"/>
    </location>
</feature>
<dbReference type="GO" id="GO:0045892">
    <property type="term" value="P:negative regulation of DNA-templated transcription"/>
    <property type="evidence" value="ECO:0007669"/>
    <property type="project" value="TreeGrafter"/>
</dbReference>
<evidence type="ECO:0000259" key="5">
    <source>
        <dbReference type="PROSITE" id="PS50949"/>
    </source>
</evidence>
<dbReference type="CDD" id="cd07377">
    <property type="entry name" value="WHTH_GntR"/>
    <property type="match status" value="1"/>
</dbReference>
<dbReference type="GO" id="GO:0003700">
    <property type="term" value="F:DNA-binding transcription factor activity"/>
    <property type="evidence" value="ECO:0007669"/>
    <property type="project" value="InterPro"/>
</dbReference>
<dbReference type="InterPro" id="IPR028978">
    <property type="entry name" value="Chorismate_lyase_/UTRA_dom_sf"/>
</dbReference>
<dbReference type="PANTHER" id="PTHR44846:SF1">
    <property type="entry name" value="MANNOSYL-D-GLYCERATE TRANSPORT_METABOLISM SYSTEM REPRESSOR MNGR-RELATED"/>
    <property type="match status" value="1"/>
</dbReference>
<dbReference type="InterPro" id="IPR011663">
    <property type="entry name" value="UTRA"/>
</dbReference>
<dbReference type="AlphaFoldDB" id="A0AAV2VP63"/>
<dbReference type="InterPro" id="IPR000524">
    <property type="entry name" value="Tscrpt_reg_HTH_GntR"/>
</dbReference>
<dbReference type="Pfam" id="PF00392">
    <property type="entry name" value="GntR"/>
    <property type="match status" value="1"/>
</dbReference>
<dbReference type="SMART" id="SM00345">
    <property type="entry name" value="HTH_GNTR"/>
    <property type="match status" value="1"/>
</dbReference>
<dbReference type="Gene3D" id="3.40.1410.10">
    <property type="entry name" value="Chorismate lyase-like"/>
    <property type="match status" value="1"/>
</dbReference>
<evidence type="ECO:0000256" key="4">
    <source>
        <dbReference type="SAM" id="MobiDB-lite"/>
    </source>
</evidence>
<dbReference type="RefSeq" id="WP_022605737.1">
    <property type="nucleotide sequence ID" value="NZ_LK391965.1"/>
</dbReference>
<dbReference type="GO" id="GO:0003677">
    <property type="term" value="F:DNA binding"/>
    <property type="evidence" value="ECO:0007669"/>
    <property type="project" value="UniProtKB-KW"/>
</dbReference>
<dbReference type="SUPFAM" id="SSF64288">
    <property type="entry name" value="Chorismate lyase-like"/>
    <property type="match status" value="1"/>
</dbReference>
<evidence type="ECO:0000256" key="2">
    <source>
        <dbReference type="ARBA" id="ARBA00023125"/>
    </source>
</evidence>
<dbReference type="Gene3D" id="1.10.10.10">
    <property type="entry name" value="Winged helix-like DNA-binding domain superfamily/Winged helix DNA-binding domain"/>
    <property type="match status" value="1"/>
</dbReference>
<dbReference type="SUPFAM" id="SSF46785">
    <property type="entry name" value="Winged helix' DNA-binding domain"/>
    <property type="match status" value="1"/>
</dbReference>
<accession>A0AAV2VP63</accession>
<dbReference type="PRINTS" id="PR00035">
    <property type="entry name" value="HTHGNTR"/>
</dbReference>
<reference evidence="6 7" key="1">
    <citation type="journal article" date="2013" name="ISME J.">
        <title>Comparative genomics of pathogenic lineages of Vibrio nigripulchritudo identifies virulence-associated traits.</title>
        <authorList>
            <person name="Goudenege D."/>
            <person name="Labreuche Y."/>
            <person name="Krin E."/>
            <person name="Ansquer D."/>
            <person name="Mangenot S."/>
            <person name="Calteau A."/>
            <person name="Medigue C."/>
            <person name="Mazel D."/>
            <person name="Polz M.F."/>
            <person name="Le Roux F."/>
        </authorList>
    </citation>
    <scope>NUCLEOTIDE SEQUENCE [LARGE SCALE GENOMIC DNA]</scope>
    <source>
        <strain evidence="6 7">SOn1</strain>
    </source>
</reference>
<dbReference type="Proteomes" id="UP000018211">
    <property type="component" value="Unassembled WGS sequence"/>
</dbReference>
<evidence type="ECO:0000313" key="7">
    <source>
        <dbReference type="Proteomes" id="UP000018211"/>
    </source>
</evidence>
<evidence type="ECO:0000256" key="3">
    <source>
        <dbReference type="ARBA" id="ARBA00023163"/>
    </source>
</evidence>
<dbReference type="InterPro" id="IPR036388">
    <property type="entry name" value="WH-like_DNA-bd_sf"/>
</dbReference>
<evidence type="ECO:0000313" key="6">
    <source>
        <dbReference type="EMBL" id="CCO46471.1"/>
    </source>
</evidence>
<dbReference type="InterPro" id="IPR036390">
    <property type="entry name" value="WH_DNA-bd_sf"/>
</dbReference>
<dbReference type="PANTHER" id="PTHR44846">
    <property type="entry name" value="MANNOSYL-D-GLYCERATE TRANSPORT/METABOLISM SYSTEM REPRESSOR MNGR-RELATED"/>
    <property type="match status" value="1"/>
</dbReference>
<evidence type="ECO:0000256" key="1">
    <source>
        <dbReference type="ARBA" id="ARBA00023015"/>
    </source>
</evidence>
<keyword evidence="2" id="KW-0238">DNA-binding</keyword>
<name>A0AAV2VP63_9VIBR</name>
<keyword evidence="3" id="KW-0804">Transcription</keyword>
<dbReference type="PROSITE" id="PS50949">
    <property type="entry name" value="HTH_GNTR"/>
    <property type="match status" value="1"/>
</dbReference>
<gene>
    <name evidence="6" type="ORF">VIBNISOn1_1790012</name>
</gene>
<organism evidence="6 7">
    <name type="scientific">Vibrio nigripulchritudo SOn1</name>
    <dbReference type="NCBI Taxonomy" id="1238450"/>
    <lineage>
        <taxon>Bacteria</taxon>
        <taxon>Pseudomonadati</taxon>
        <taxon>Pseudomonadota</taxon>
        <taxon>Gammaproteobacteria</taxon>
        <taxon>Vibrionales</taxon>
        <taxon>Vibrionaceae</taxon>
        <taxon>Vibrio</taxon>
    </lineage>
</organism>
<comment type="caution">
    <text evidence="6">The sequence shown here is derived from an EMBL/GenBank/DDBJ whole genome shotgun (WGS) entry which is preliminary data.</text>
</comment>
<keyword evidence="1" id="KW-0805">Transcription regulation</keyword>
<dbReference type="SMART" id="SM00866">
    <property type="entry name" value="UTRA"/>
    <property type="match status" value="1"/>
</dbReference>